<dbReference type="OrthoDB" id="965519at2"/>
<dbReference type="NCBIfam" id="NF038153">
    <property type="entry name" value="lant_leader_L1a"/>
    <property type="match status" value="1"/>
</dbReference>
<keyword evidence="2" id="KW-1185">Reference proteome</keyword>
<dbReference type="Proteomes" id="UP000032049">
    <property type="component" value="Unassembled WGS sequence"/>
</dbReference>
<accession>A0A0D0FPZ6</accession>
<evidence type="ECO:0000313" key="2">
    <source>
        <dbReference type="Proteomes" id="UP000032049"/>
    </source>
</evidence>
<name>A0A0D0FPZ6_9SPHI</name>
<sequence>MKKVNLSDKIQLDKEVISKFTEAQLGELEGGAKQALSCITGSNSCAGGKTKTIEAEESESAI</sequence>
<reference evidence="1 2" key="1">
    <citation type="submission" date="2015-01" db="EMBL/GenBank/DDBJ databases">
        <title>Draft genome sequence of Pedobacter sp. NL19 isolated from sludge of an effluent treatment pond in an abandoned uranium mine.</title>
        <authorList>
            <person name="Santos T."/>
            <person name="Caetano T."/>
            <person name="Covas C."/>
            <person name="Cruz A."/>
            <person name="Mendo S."/>
        </authorList>
    </citation>
    <scope>NUCLEOTIDE SEQUENCE [LARGE SCALE GENOMIC DNA]</scope>
    <source>
        <strain evidence="1 2">NL19</strain>
    </source>
</reference>
<evidence type="ECO:0000313" key="1">
    <source>
        <dbReference type="EMBL" id="KIO74469.1"/>
    </source>
</evidence>
<dbReference type="AlphaFoldDB" id="A0A0D0FPZ6"/>
<dbReference type="EMBL" id="JXRA01000188">
    <property type="protein sequence ID" value="KIO74469.1"/>
    <property type="molecule type" value="Genomic_DNA"/>
</dbReference>
<dbReference type="RefSeq" id="WP_041887372.1">
    <property type="nucleotide sequence ID" value="NZ_CP157278.1"/>
</dbReference>
<protein>
    <submittedName>
        <fullName evidence="1">Uncharacterized protein</fullName>
    </submittedName>
</protein>
<proteinExistence type="predicted"/>
<comment type="caution">
    <text evidence="1">The sequence shown here is derived from an EMBL/GenBank/DDBJ whole genome shotgun (WGS) entry which is preliminary data.</text>
</comment>
<dbReference type="InterPro" id="IPR058238">
    <property type="entry name" value="Lant_leader_dom"/>
</dbReference>
<organism evidence="1 2">
    <name type="scientific">Pedobacter lusitanus</name>
    <dbReference type="NCBI Taxonomy" id="1503925"/>
    <lineage>
        <taxon>Bacteria</taxon>
        <taxon>Pseudomonadati</taxon>
        <taxon>Bacteroidota</taxon>
        <taxon>Sphingobacteriia</taxon>
        <taxon>Sphingobacteriales</taxon>
        <taxon>Sphingobacteriaceae</taxon>
        <taxon>Pedobacter</taxon>
    </lineage>
</organism>
<gene>
    <name evidence="1" type="ORF">TH53_26285</name>
</gene>